<protein>
    <recommendedName>
        <fullName evidence="11">SBP-type domain-containing protein</fullName>
    </recommendedName>
</protein>
<keyword evidence="13" id="KW-1185">Reference proteome</keyword>
<organism evidence="12 13">
    <name type="scientific">Carpinus fangiana</name>
    <dbReference type="NCBI Taxonomy" id="176857"/>
    <lineage>
        <taxon>Eukaryota</taxon>
        <taxon>Viridiplantae</taxon>
        <taxon>Streptophyta</taxon>
        <taxon>Embryophyta</taxon>
        <taxon>Tracheophyta</taxon>
        <taxon>Spermatophyta</taxon>
        <taxon>Magnoliopsida</taxon>
        <taxon>eudicotyledons</taxon>
        <taxon>Gunneridae</taxon>
        <taxon>Pentapetalae</taxon>
        <taxon>rosids</taxon>
        <taxon>fabids</taxon>
        <taxon>Fagales</taxon>
        <taxon>Betulaceae</taxon>
        <taxon>Carpinus</taxon>
    </lineage>
</organism>
<dbReference type="PANTHER" id="PTHR31251:SF207">
    <property type="entry name" value="SQUAMOSA PROMOTER-BINDING-LIKE PROTEIN 13A-RELATED"/>
    <property type="match status" value="1"/>
</dbReference>
<dbReference type="EMBL" id="CM017323">
    <property type="protein sequence ID" value="KAE8021310.1"/>
    <property type="molecule type" value="Genomic_DNA"/>
</dbReference>
<keyword evidence="8" id="KW-0539">Nucleus</keyword>
<keyword evidence="4" id="KW-0862">Zinc</keyword>
<dbReference type="InterPro" id="IPR044817">
    <property type="entry name" value="SBP-like"/>
</dbReference>
<evidence type="ECO:0000259" key="11">
    <source>
        <dbReference type="PROSITE" id="PS51141"/>
    </source>
</evidence>
<proteinExistence type="predicted"/>
<comment type="subcellular location">
    <subcellularLocation>
        <location evidence="1">Nucleus</location>
    </subcellularLocation>
</comment>
<evidence type="ECO:0000256" key="2">
    <source>
        <dbReference type="ARBA" id="ARBA00022723"/>
    </source>
</evidence>
<evidence type="ECO:0000256" key="10">
    <source>
        <dbReference type="SAM" id="MobiDB-lite"/>
    </source>
</evidence>
<feature type="compositionally biased region" description="Low complexity" evidence="10">
    <location>
        <begin position="57"/>
        <end position="69"/>
    </location>
</feature>
<evidence type="ECO:0000256" key="3">
    <source>
        <dbReference type="ARBA" id="ARBA00022771"/>
    </source>
</evidence>
<accession>A0A5N6QWI6</accession>
<feature type="region of interest" description="Disordered" evidence="10">
    <location>
        <begin position="49"/>
        <end position="74"/>
    </location>
</feature>
<evidence type="ECO:0000256" key="1">
    <source>
        <dbReference type="ARBA" id="ARBA00004123"/>
    </source>
</evidence>
<name>A0A5N6QWI6_9ROSI</name>
<dbReference type="Proteomes" id="UP000327013">
    <property type="component" value="Chromosome 3"/>
</dbReference>
<keyword evidence="7" id="KW-0804">Transcription</keyword>
<reference evidence="12 13" key="1">
    <citation type="submission" date="2019-06" db="EMBL/GenBank/DDBJ databases">
        <title>A chromosomal-level reference genome of Carpinus fangiana (Coryloideae, Betulaceae).</title>
        <authorList>
            <person name="Yang X."/>
            <person name="Wang Z."/>
            <person name="Zhang L."/>
            <person name="Hao G."/>
            <person name="Liu J."/>
            <person name="Yang Y."/>
        </authorList>
    </citation>
    <scope>NUCLEOTIDE SEQUENCE [LARGE SCALE GENOMIC DNA]</scope>
    <source>
        <strain evidence="12">Cfa_2016G</strain>
        <tissue evidence="12">Leaf</tissue>
    </source>
</reference>
<evidence type="ECO:0000256" key="6">
    <source>
        <dbReference type="ARBA" id="ARBA00023125"/>
    </source>
</evidence>
<dbReference type="Pfam" id="PF03110">
    <property type="entry name" value="SBP"/>
    <property type="match status" value="1"/>
</dbReference>
<gene>
    <name evidence="12" type="ORF">FH972_007212</name>
</gene>
<evidence type="ECO:0000256" key="9">
    <source>
        <dbReference type="PROSITE-ProRule" id="PRU00470"/>
    </source>
</evidence>
<dbReference type="FunFam" id="4.10.1100.10:FF:000001">
    <property type="entry name" value="Squamosa promoter-binding-like protein 14"/>
    <property type="match status" value="1"/>
</dbReference>
<evidence type="ECO:0000256" key="7">
    <source>
        <dbReference type="ARBA" id="ARBA00023163"/>
    </source>
</evidence>
<dbReference type="GO" id="GO:0005634">
    <property type="term" value="C:nucleus"/>
    <property type="evidence" value="ECO:0007669"/>
    <property type="project" value="UniProtKB-SubCell"/>
</dbReference>
<dbReference type="PROSITE" id="PS51141">
    <property type="entry name" value="ZF_SBP"/>
    <property type="match status" value="1"/>
</dbReference>
<keyword evidence="5" id="KW-0805">Transcription regulation</keyword>
<keyword evidence="3 9" id="KW-0863">Zinc-finger</keyword>
<sequence length="381" mass="41897">MDWDWKDLGWDSIELEEKEDSSLAGLVGSSGFMVDLKLGRISDMEVERSADGLKDQGSSTMVSSPSGPSKRTRMLSGTQNFSCLVDGCKADLNMCREYHRRHRVCERHSKTPVVIVGGKEQRFCQQCSRFHSLGEFDESKRSCRKRLDGHNMRRRKSQPEPLYLSSEQFLSNYKGPRILQFSSPQIYATTTMRSSRPGIARSEAEAMIYNHHRRLPITDGHSPPNSFAFIYNEENKLFSFLQENGPKGGNYQAASEASVYHPLPNSIASSESGRGGHNMLSADAAGGITQSIDLGCALYLLSSHPTQTSARGLSHLVQSSVSHPIQSLDSGQESNGVAQYSCSHGIKDKPSAGLVFVPDANETNIYCSGMFQGALDALLEG</sequence>
<dbReference type="EMBL" id="CM017323">
    <property type="protein sequence ID" value="KAE8021309.1"/>
    <property type="molecule type" value="Genomic_DNA"/>
</dbReference>
<dbReference type="SUPFAM" id="SSF103612">
    <property type="entry name" value="SBT domain"/>
    <property type="match status" value="1"/>
</dbReference>
<dbReference type="GO" id="GO:0003677">
    <property type="term" value="F:DNA binding"/>
    <property type="evidence" value="ECO:0007669"/>
    <property type="project" value="UniProtKB-KW"/>
</dbReference>
<dbReference type="AlphaFoldDB" id="A0A5N6QWI6"/>
<evidence type="ECO:0000256" key="4">
    <source>
        <dbReference type="ARBA" id="ARBA00022833"/>
    </source>
</evidence>
<evidence type="ECO:0000256" key="8">
    <source>
        <dbReference type="ARBA" id="ARBA00023242"/>
    </source>
</evidence>
<evidence type="ECO:0000256" key="5">
    <source>
        <dbReference type="ARBA" id="ARBA00023015"/>
    </source>
</evidence>
<evidence type="ECO:0000313" key="13">
    <source>
        <dbReference type="Proteomes" id="UP000327013"/>
    </source>
</evidence>
<keyword evidence="2" id="KW-0479">Metal-binding</keyword>
<dbReference type="OrthoDB" id="514967at2759"/>
<keyword evidence="6" id="KW-0238">DNA-binding</keyword>
<feature type="domain" description="SBP-type" evidence="11">
    <location>
        <begin position="80"/>
        <end position="157"/>
    </location>
</feature>
<evidence type="ECO:0000313" key="12">
    <source>
        <dbReference type="EMBL" id="KAE8021310.1"/>
    </source>
</evidence>
<dbReference type="GO" id="GO:0008270">
    <property type="term" value="F:zinc ion binding"/>
    <property type="evidence" value="ECO:0007669"/>
    <property type="project" value="UniProtKB-KW"/>
</dbReference>
<dbReference type="InterPro" id="IPR004333">
    <property type="entry name" value="SBP_dom"/>
</dbReference>
<dbReference type="Gene3D" id="4.10.1100.10">
    <property type="entry name" value="Transcription factor, SBP-box domain"/>
    <property type="match status" value="1"/>
</dbReference>
<dbReference type="InterPro" id="IPR036893">
    <property type="entry name" value="SBP_sf"/>
</dbReference>
<dbReference type="PANTHER" id="PTHR31251">
    <property type="entry name" value="SQUAMOSA PROMOTER-BINDING-LIKE PROTEIN 4"/>
    <property type="match status" value="1"/>
</dbReference>